<feature type="region of interest" description="Disordered" evidence="1">
    <location>
        <begin position="48"/>
        <end position="67"/>
    </location>
</feature>
<evidence type="ECO:0000313" key="4">
    <source>
        <dbReference type="Proteomes" id="UP000268014"/>
    </source>
</evidence>
<feature type="transmembrane region" description="Helical" evidence="2">
    <location>
        <begin position="100"/>
        <end position="125"/>
    </location>
</feature>
<dbReference type="InterPro" id="IPR036259">
    <property type="entry name" value="MFS_trans_sf"/>
</dbReference>
<evidence type="ECO:0000313" key="3">
    <source>
        <dbReference type="EMBL" id="VDO56136.1"/>
    </source>
</evidence>
<proteinExistence type="predicted"/>
<dbReference type="EMBL" id="UZAF01018927">
    <property type="protein sequence ID" value="VDO56136.1"/>
    <property type="molecule type" value="Genomic_DNA"/>
</dbReference>
<dbReference type="OMA" id="DCRRMTI"/>
<reference evidence="3 4" key="2">
    <citation type="submission" date="2018-11" db="EMBL/GenBank/DDBJ databases">
        <authorList>
            <consortium name="Pathogen Informatics"/>
        </authorList>
    </citation>
    <scope>NUCLEOTIDE SEQUENCE [LARGE SCALE GENOMIC DNA]</scope>
    <source>
        <strain evidence="3 4">MHpl1</strain>
    </source>
</reference>
<name>A0A0N4WUJ5_HAEPC</name>
<keyword evidence="2" id="KW-0812">Transmembrane</keyword>
<feature type="compositionally biased region" description="Low complexity" evidence="1">
    <location>
        <begin position="474"/>
        <end position="486"/>
    </location>
</feature>
<feature type="compositionally biased region" description="Acidic residues" evidence="1">
    <location>
        <begin position="455"/>
        <end position="473"/>
    </location>
</feature>
<evidence type="ECO:0000256" key="1">
    <source>
        <dbReference type="SAM" id="MobiDB-lite"/>
    </source>
</evidence>
<feature type="transmembrane region" description="Helical" evidence="2">
    <location>
        <begin position="597"/>
        <end position="618"/>
    </location>
</feature>
<keyword evidence="4" id="KW-1185">Reference proteome</keyword>
<feature type="region of interest" description="Disordered" evidence="1">
    <location>
        <begin position="450"/>
        <end position="486"/>
    </location>
</feature>
<reference evidence="5" key="1">
    <citation type="submission" date="2016-04" db="UniProtKB">
        <authorList>
            <consortium name="WormBaseParasite"/>
        </authorList>
    </citation>
    <scope>IDENTIFICATION</scope>
</reference>
<feature type="transmembrane region" description="Helical" evidence="2">
    <location>
        <begin position="262"/>
        <end position="283"/>
    </location>
</feature>
<dbReference type="Gene3D" id="1.20.1250.20">
    <property type="entry name" value="MFS general substrate transporter like domains"/>
    <property type="match status" value="2"/>
</dbReference>
<protein>
    <submittedName>
        <fullName evidence="5">MFS domain-containing protein</fullName>
    </submittedName>
</protein>
<dbReference type="SUPFAM" id="SSF103473">
    <property type="entry name" value="MFS general substrate transporter"/>
    <property type="match status" value="2"/>
</dbReference>
<keyword evidence="2" id="KW-0472">Membrane</keyword>
<gene>
    <name evidence="3" type="ORF">HPLM_LOCUS15315</name>
</gene>
<feature type="transmembrane region" description="Helical" evidence="2">
    <location>
        <begin position="137"/>
        <end position="160"/>
    </location>
</feature>
<dbReference type="OrthoDB" id="410267at2759"/>
<feature type="transmembrane region" description="Helical" evidence="2">
    <location>
        <begin position="638"/>
        <end position="659"/>
    </location>
</feature>
<feature type="transmembrane region" description="Helical" evidence="2">
    <location>
        <begin position="671"/>
        <end position="689"/>
    </location>
</feature>
<accession>A0A0N4WUJ5</accession>
<dbReference type="PANTHER" id="PTHR11360">
    <property type="entry name" value="MONOCARBOXYLATE TRANSPORTER"/>
    <property type="match status" value="1"/>
</dbReference>
<dbReference type="PANTHER" id="PTHR11360:SF297">
    <property type="entry name" value="MFS DOMAIN-CONTAINING PROTEIN"/>
    <property type="match status" value="1"/>
</dbReference>
<feature type="transmembrane region" description="Helical" evidence="2">
    <location>
        <begin position="734"/>
        <end position="752"/>
    </location>
</feature>
<dbReference type="InterPro" id="IPR011701">
    <property type="entry name" value="MFS"/>
</dbReference>
<dbReference type="Pfam" id="PF07690">
    <property type="entry name" value="MFS_1"/>
    <property type="match status" value="2"/>
</dbReference>
<dbReference type="InterPro" id="IPR050327">
    <property type="entry name" value="Proton-linked_MCT"/>
</dbReference>
<dbReference type="STRING" id="6290.A0A0N4WUJ5"/>
<organism evidence="5">
    <name type="scientific">Haemonchus placei</name>
    <name type="common">Barber's pole worm</name>
    <dbReference type="NCBI Taxonomy" id="6290"/>
    <lineage>
        <taxon>Eukaryota</taxon>
        <taxon>Metazoa</taxon>
        <taxon>Ecdysozoa</taxon>
        <taxon>Nematoda</taxon>
        <taxon>Chromadorea</taxon>
        <taxon>Rhabditida</taxon>
        <taxon>Rhabditina</taxon>
        <taxon>Rhabditomorpha</taxon>
        <taxon>Strongyloidea</taxon>
        <taxon>Trichostrongylidae</taxon>
        <taxon>Haemonchus</taxon>
    </lineage>
</organism>
<evidence type="ECO:0000256" key="2">
    <source>
        <dbReference type="SAM" id="Phobius"/>
    </source>
</evidence>
<dbReference type="AlphaFoldDB" id="A0A0N4WUJ5"/>
<sequence length="797" mass="88431">MKKEGRRYSSARDRLRNDDFIAFWLTSNQQPGYVPAANQAPRAVHFKSKDSIADSSDTSSTDSSLTEKPKYLNGGCNFRKSISILPAVLIYFLYPFCRYGWIVVGFSFVLHFIADGLSFSFGVLFPKIQERFGAKRFGASSVASLFLSLPLLLGPIAGFITDVCDCKWVNFFLENRLRTILIGGIFCCAGAVTSYFCQSILMFTLCFGGLIGVGLSLVYNAAIVIVTYNFELRRGVATALAVSGTGVGTIVFPFVPETGTDIGPAIIAISLVLSIIIFIGLIVRDVEWQSDTPEYKMKVFHRRLKKLREDEESMKNQECGRMYQDVEPRRACSLPSMPSYFRPFMNKLDFNVEEVKDAVTTLQDHPTRSRSVGTFMNRQQTVDLPPVPEFSLLGGQLKHLEHLNLHLDNSPCTTVHCKSKNRLPNKTALSMDAIDNIEHDSEHPLIKMTLGNETSSEEPLENDDSESDSEMSNDGDSSSSDLSDTCLNKNKAINNVNINGNTNGPVLNGLPKLEFATTEPLLPMSARLLRTSLAPGMTGNRIPAGNAVARYRGPSNLIAYQGKIPSAPTLAVRKKRKNLLTKLHLKEVVRWLHEEIVLYRLLVSESSFVFVTSLYFVLDVPYVFFYDFAVDNLHIEETSAAWLTSIIGVANLLSTWICGVISDANCVKSRLFTVYGIAMCGLTACMWIVTMVSDTLGMALICACFGFFISSNYVLQSVMLTTMWEDMRNFQSSYALTSFCEGIATLFGPPVIGYVRDRTGSYKSVFIVSGFLCLSSAILSFVVQVILNKRNGKTRLL</sequence>
<evidence type="ECO:0000313" key="5">
    <source>
        <dbReference type="WBParaSite" id="HPLM_0001532301-mRNA-1"/>
    </source>
</evidence>
<feature type="transmembrane region" description="Helical" evidence="2">
    <location>
        <begin position="764"/>
        <end position="787"/>
    </location>
</feature>
<feature type="compositionally biased region" description="Low complexity" evidence="1">
    <location>
        <begin position="53"/>
        <end position="64"/>
    </location>
</feature>
<feature type="transmembrane region" description="Helical" evidence="2">
    <location>
        <begin position="695"/>
        <end position="714"/>
    </location>
</feature>
<feature type="transmembrane region" description="Helical" evidence="2">
    <location>
        <begin position="204"/>
        <end position="228"/>
    </location>
</feature>
<feature type="transmembrane region" description="Helical" evidence="2">
    <location>
        <begin position="180"/>
        <end position="197"/>
    </location>
</feature>
<keyword evidence="2" id="KW-1133">Transmembrane helix</keyword>
<dbReference type="WBParaSite" id="HPLM_0001532301-mRNA-1">
    <property type="protein sequence ID" value="HPLM_0001532301-mRNA-1"/>
    <property type="gene ID" value="HPLM_0001532301"/>
</dbReference>
<dbReference type="Proteomes" id="UP000268014">
    <property type="component" value="Unassembled WGS sequence"/>
</dbReference>
<dbReference type="GO" id="GO:0008028">
    <property type="term" value="F:monocarboxylic acid transmembrane transporter activity"/>
    <property type="evidence" value="ECO:0007669"/>
    <property type="project" value="TreeGrafter"/>
</dbReference>